<organism evidence="3 4">
    <name type="scientific">Pedobacter yulinensis</name>
    <dbReference type="NCBI Taxonomy" id="2126353"/>
    <lineage>
        <taxon>Bacteria</taxon>
        <taxon>Pseudomonadati</taxon>
        <taxon>Bacteroidota</taxon>
        <taxon>Sphingobacteriia</taxon>
        <taxon>Sphingobacteriales</taxon>
        <taxon>Sphingobacteriaceae</taxon>
        <taxon>Pedobacter</taxon>
    </lineage>
</organism>
<feature type="domain" description="Outer membrane protein beta-barrel" evidence="2">
    <location>
        <begin position="32"/>
        <end position="221"/>
    </location>
</feature>
<dbReference type="RefSeq" id="WP_107216427.1">
    <property type="nucleotide sequence ID" value="NZ_KZ686270.1"/>
</dbReference>
<evidence type="ECO:0000313" key="4">
    <source>
        <dbReference type="Proteomes" id="UP000240912"/>
    </source>
</evidence>
<gene>
    <name evidence="3" type="ORF">C7T94_15850</name>
</gene>
<dbReference type="OrthoDB" id="1467485at2"/>
<sequence length="247" mass="28278">MKHIAVLLLLISCSTLVSAQKWGGGVDEEPVHFGFNFQYLSSEYKVLKKADWRNPYYDRGLNDNITDSLNAVYGRSSPGFGIGFVVNYRLGSRFDVRMTPSLVFNDRLLNYVYKEPAVNNTNFSSLQQRVQATVVDLPVGIKLKSDKVGNFRAYVLGGLKYSVDITPGKKTNDEDKAPINKLLKNQRSYLSYEAGIGFDIYFEYFKMSPELKLSYSMNDVLKHEDHPYANPIDRLTLRHFTFSLYFE</sequence>
<dbReference type="EMBL" id="PYLS01000006">
    <property type="protein sequence ID" value="PST82265.1"/>
    <property type="molecule type" value="Genomic_DNA"/>
</dbReference>
<evidence type="ECO:0000313" key="3">
    <source>
        <dbReference type="EMBL" id="PST82265.1"/>
    </source>
</evidence>
<reference evidence="3 4" key="1">
    <citation type="submission" date="2018-03" db="EMBL/GenBank/DDBJ databases">
        <authorList>
            <person name="Keele B.F."/>
        </authorList>
    </citation>
    <scope>NUCLEOTIDE SEQUENCE [LARGE SCALE GENOMIC DNA]</scope>
    <source>
        <strain evidence="3 4">YL28-9</strain>
    </source>
</reference>
<name>A0A2T3HIJ2_9SPHI</name>
<keyword evidence="1" id="KW-0732">Signal</keyword>
<feature type="signal peptide" evidence="1">
    <location>
        <begin position="1"/>
        <end position="19"/>
    </location>
</feature>
<feature type="chain" id="PRO_5015474335" evidence="1">
    <location>
        <begin position="20"/>
        <end position="247"/>
    </location>
</feature>
<dbReference type="InterPro" id="IPR025665">
    <property type="entry name" value="Beta-barrel_OMP_2"/>
</dbReference>
<dbReference type="AlphaFoldDB" id="A0A2T3HIJ2"/>
<accession>A0A2T3HIJ2</accession>
<comment type="caution">
    <text evidence="3">The sequence shown here is derived from an EMBL/GenBank/DDBJ whole genome shotgun (WGS) entry which is preliminary data.</text>
</comment>
<protein>
    <submittedName>
        <fullName evidence="3">Porin</fullName>
    </submittedName>
</protein>
<dbReference type="Proteomes" id="UP000240912">
    <property type="component" value="Unassembled WGS sequence"/>
</dbReference>
<evidence type="ECO:0000259" key="2">
    <source>
        <dbReference type="Pfam" id="PF13568"/>
    </source>
</evidence>
<keyword evidence="4" id="KW-1185">Reference proteome</keyword>
<dbReference type="Pfam" id="PF13568">
    <property type="entry name" value="OMP_b-brl_2"/>
    <property type="match status" value="1"/>
</dbReference>
<proteinExistence type="predicted"/>
<evidence type="ECO:0000256" key="1">
    <source>
        <dbReference type="SAM" id="SignalP"/>
    </source>
</evidence>